<dbReference type="GO" id="GO:0006624">
    <property type="term" value="P:vacuolar protein processing"/>
    <property type="evidence" value="ECO:0007669"/>
    <property type="project" value="TreeGrafter"/>
</dbReference>
<gene>
    <name evidence="10" type="ORF">PYX00_001211</name>
</gene>
<sequence length="202" mass="23613">MIKIRRTHIPKRFNKDESPRPRNNDLTFSFQTKKVKEGTKGQKQIVTENRETLAFYRNMAVITTVSYIIGMLIFSSFRTTDILLTIFAVIQYVGCYQFMVHMSKPKYSESGNLIDSGIDLNMVGGVAEHVKDVIILTSGCQVLSLYSNYFWLLWLSVPARAGWILWKDVLAPYFFQKPTSNPEMDEKKQKKLERRMRRQQNR</sequence>
<reference evidence="10" key="1">
    <citation type="journal article" date="2024" name="Gigascience">
        <title>Chromosome-level genome of the poultry shaft louse Menopon gallinae provides insight into the host-switching and adaptive evolution of parasitic lice.</title>
        <authorList>
            <person name="Xu Y."/>
            <person name="Ma L."/>
            <person name="Liu S."/>
            <person name="Liang Y."/>
            <person name="Liu Q."/>
            <person name="He Z."/>
            <person name="Tian L."/>
            <person name="Duan Y."/>
            <person name="Cai W."/>
            <person name="Li H."/>
            <person name="Song F."/>
        </authorList>
    </citation>
    <scope>NUCLEOTIDE SEQUENCE</scope>
    <source>
        <strain evidence="10">Cailab_2023a</strain>
    </source>
</reference>
<protein>
    <recommendedName>
        <fullName evidence="3">Transmembrane protein 208</fullName>
    </recommendedName>
</protein>
<comment type="subcellular location">
    <subcellularLocation>
        <location evidence="1">Endoplasmic reticulum membrane</location>
        <topology evidence="1">Multi-pass membrane protein</topology>
    </subcellularLocation>
</comment>
<feature type="transmembrane region" description="Helical" evidence="9">
    <location>
        <begin position="82"/>
        <end position="100"/>
    </location>
</feature>
<evidence type="ECO:0000256" key="7">
    <source>
        <dbReference type="ARBA" id="ARBA00023136"/>
    </source>
</evidence>
<feature type="transmembrane region" description="Helical" evidence="9">
    <location>
        <begin position="55"/>
        <end position="76"/>
    </location>
</feature>
<keyword evidence="5" id="KW-0256">Endoplasmic reticulum</keyword>
<dbReference type="PANTHER" id="PTHR13505">
    <property type="entry name" value="TRANSMEMBRANE PROTEIN 208"/>
    <property type="match status" value="1"/>
</dbReference>
<keyword evidence="6 9" id="KW-1133">Transmembrane helix</keyword>
<evidence type="ECO:0000256" key="1">
    <source>
        <dbReference type="ARBA" id="ARBA00004477"/>
    </source>
</evidence>
<comment type="similarity">
    <text evidence="2">Belongs to the TMEM208 family.</text>
</comment>
<name>A0AAW2ID89_9NEOP</name>
<comment type="caution">
    <text evidence="10">The sequence shown here is derived from an EMBL/GenBank/DDBJ whole genome shotgun (WGS) entry which is preliminary data.</text>
</comment>
<dbReference type="GO" id="GO:0005773">
    <property type="term" value="C:vacuole"/>
    <property type="evidence" value="ECO:0007669"/>
    <property type="project" value="GOC"/>
</dbReference>
<evidence type="ECO:0000256" key="9">
    <source>
        <dbReference type="SAM" id="Phobius"/>
    </source>
</evidence>
<accession>A0AAW2ID89</accession>
<dbReference type="GO" id="GO:0005789">
    <property type="term" value="C:endoplasmic reticulum membrane"/>
    <property type="evidence" value="ECO:0007669"/>
    <property type="project" value="UniProtKB-SubCell"/>
</dbReference>
<evidence type="ECO:0000256" key="3">
    <source>
        <dbReference type="ARBA" id="ARBA00015033"/>
    </source>
</evidence>
<keyword evidence="7 9" id="KW-0472">Membrane</keyword>
<proteinExistence type="inferred from homology"/>
<dbReference type="Pfam" id="PF05620">
    <property type="entry name" value="TMEM208_SND2"/>
    <property type="match status" value="1"/>
</dbReference>
<evidence type="ECO:0000256" key="2">
    <source>
        <dbReference type="ARBA" id="ARBA00009950"/>
    </source>
</evidence>
<evidence type="ECO:0000256" key="5">
    <source>
        <dbReference type="ARBA" id="ARBA00022824"/>
    </source>
</evidence>
<keyword evidence="4 9" id="KW-0812">Transmembrane</keyword>
<dbReference type="EMBL" id="JARGDH010000001">
    <property type="protein sequence ID" value="KAL0279713.1"/>
    <property type="molecule type" value="Genomic_DNA"/>
</dbReference>
<evidence type="ECO:0000256" key="6">
    <source>
        <dbReference type="ARBA" id="ARBA00022989"/>
    </source>
</evidence>
<feature type="region of interest" description="Disordered" evidence="8">
    <location>
        <begin position="181"/>
        <end position="202"/>
    </location>
</feature>
<organism evidence="10">
    <name type="scientific">Menopon gallinae</name>
    <name type="common">poultry shaft louse</name>
    <dbReference type="NCBI Taxonomy" id="328185"/>
    <lineage>
        <taxon>Eukaryota</taxon>
        <taxon>Metazoa</taxon>
        <taxon>Ecdysozoa</taxon>
        <taxon>Arthropoda</taxon>
        <taxon>Hexapoda</taxon>
        <taxon>Insecta</taxon>
        <taxon>Pterygota</taxon>
        <taxon>Neoptera</taxon>
        <taxon>Paraneoptera</taxon>
        <taxon>Psocodea</taxon>
        <taxon>Troctomorpha</taxon>
        <taxon>Phthiraptera</taxon>
        <taxon>Amblycera</taxon>
        <taxon>Menoponidae</taxon>
        <taxon>Menopon</taxon>
    </lineage>
</organism>
<feature type="compositionally biased region" description="Basic residues" evidence="8">
    <location>
        <begin position="189"/>
        <end position="202"/>
    </location>
</feature>
<evidence type="ECO:0000313" key="10">
    <source>
        <dbReference type="EMBL" id="KAL0279713.1"/>
    </source>
</evidence>
<dbReference type="AlphaFoldDB" id="A0AAW2ID89"/>
<evidence type="ECO:0000256" key="8">
    <source>
        <dbReference type="SAM" id="MobiDB-lite"/>
    </source>
</evidence>
<dbReference type="PANTHER" id="PTHR13505:SF7">
    <property type="entry name" value="TRANSMEMBRANE PROTEIN 208"/>
    <property type="match status" value="1"/>
</dbReference>
<dbReference type="InterPro" id="IPR008506">
    <property type="entry name" value="SND2/TMEM208"/>
</dbReference>
<evidence type="ECO:0000256" key="4">
    <source>
        <dbReference type="ARBA" id="ARBA00022692"/>
    </source>
</evidence>